<keyword evidence="2" id="KW-1185">Reference proteome</keyword>
<accession>R7QGT6</accession>
<dbReference type="Proteomes" id="UP000012073">
    <property type="component" value="Unassembled WGS sequence"/>
</dbReference>
<proteinExistence type="predicted"/>
<name>R7QGT6_CHOCR</name>
<dbReference type="RefSeq" id="XP_005716495.1">
    <property type="nucleotide sequence ID" value="XM_005716438.1"/>
</dbReference>
<evidence type="ECO:0000313" key="1">
    <source>
        <dbReference type="EMBL" id="CDF36676.1"/>
    </source>
</evidence>
<dbReference type="Gramene" id="CDF36676">
    <property type="protein sequence ID" value="CDF36676"/>
    <property type="gene ID" value="CHC_T00005058001"/>
</dbReference>
<dbReference type="AlphaFoldDB" id="R7QGT6"/>
<sequence>MGNSTTYRLRGFIIVFLRKTERHANTESQTVQLSYREVVLRQCGMAYETISQFAVLIDSRC</sequence>
<dbReference type="GeneID" id="17324212"/>
<gene>
    <name evidence="1" type="ORF">CHC_T00005058001</name>
</gene>
<organism evidence="1 2">
    <name type="scientific">Chondrus crispus</name>
    <name type="common">Carrageen Irish moss</name>
    <name type="synonym">Polymorpha crispa</name>
    <dbReference type="NCBI Taxonomy" id="2769"/>
    <lineage>
        <taxon>Eukaryota</taxon>
        <taxon>Rhodophyta</taxon>
        <taxon>Florideophyceae</taxon>
        <taxon>Rhodymeniophycidae</taxon>
        <taxon>Gigartinales</taxon>
        <taxon>Gigartinaceae</taxon>
        <taxon>Chondrus</taxon>
    </lineage>
</organism>
<protein>
    <submittedName>
        <fullName evidence="1">Uncharacterized protein</fullName>
    </submittedName>
</protein>
<dbReference type="KEGG" id="ccp:CHC_T00005058001"/>
<reference evidence="2" key="1">
    <citation type="journal article" date="2013" name="Proc. Natl. Acad. Sci. U.S.A.">
        <title>Genome structure and metabolic features in the red seaweed Chondrus crispus shed light on evolution of the Archaeplastida.</title>
        <authorList>
            <person name="Collen J."/>
            <person name="Porcel B."/>
            <person name="Carre W."/>
            <person name="Ball S.G."/>
            <person name="Chaparro C."/>
            <person name="Tonon T."/>
            <person name="Barbeyron T."/>
            <person name="Michel G."/>
            <person name="Noel B."/>
            <person name="Valentin K."/>
            <person name="Elias M."/>
            <person name="Artiguenave F."/>
            <person name="Arun A."/>
            <person name="Aury J.M."/>
            <person name="Barbosa-Neto J.F."/>
            <person name="Bothwell J.H."/>
            <person name="Bouget F.Y."/>
            <person name="Brillet L."/>
            <person name="Cabello-Hurtado F."/>
            <person name="Capella-Gutierrez S."/>
            <person name="Charrier B."/>
            <person name="Cladiere L."/>
            <person name="Cock J.M."/>
            <person name="Coelho S.M."/>
            <person name="Colleoni C."/>
            <person name="Czjzek M."/>
            <person name="Da Silva C."/>
            <person name="Delage L."/>
            <person name="Denoeud F."/>
            <person name="Deschamps P."/>
            <person name="Dittami S.M."/>
            <person name="Gabaldon T."/>
            <person name="Gachon C.M."/>
            <person name="Groisillier A."/>
            <person name="Herve C."/>
            <person name="Jabbari K."/>
            <person name="Katinka M."/>
            <person name="Kloareg B."/>
            <person name="Kowalczyk N."/>
            <person name="Labadie K."/>
            <person name="Leblanc C."/>
            <person name="Lopez P.J."/>
            <person name="McLachlan D.H."/>
            <person name="Meslet-Cladiere L."/>
            <person name="Moustafa A."/>
            <person name="Nehr Z."/>
            <person name="Nyvall Collen P."/>
            <person name="Panaud O."/>
            <person name="Partensky F."/>
            <person name="Poulain J."/>
            <person name="Rensing S.A."/>
            <person name="Rousvoal S."/>
            <person name="Samson G."/>
            <person name="Symeonidi A."/>
            <person name="Weissenbach J."/>
            <person name="Zambounis A."/>
            <person name="Wincker P."/>
            <person name="Boyen C."/>
        </authorList>
    </citation>
    <scope>NUCLEOTIDE SEQUENCE [LARGE SCALE GENOMIC DNA]</scope>
    <source>
        <strain evidence="2">cv. Stackhouse</strain>
    </source>
</reference>
<evidence type="ECO:0000313" key="2">
    <source>
        <dbReference type="Proteomes" id="UP000012073"/>
    </source>
</evidence>
<dbReference type="EMBL" id="HG001796">
    <property type="protein sequence ID" value="CDF36676.1"/>
    <property type="molecule type" value="Genomic_DNA"/>
</dbReference>